<gene>
    <name evidence="2" type="ORF">B7Y86_01175</name>
</gene>
<name>A0A258HQ33_9CAUL</name>
<sequence length="116" mass="11615">MRILIVALALLSAACSPMAGQAPDAGAPTQTAGAACAARGGEIMRVGRLQTSRCVVPFPDAGKVCRDGDDCLGDCRAETAGPREGAVTGVCAPNDLPFGCNTPVENGRAGPTLCVD</sequence>
<dbReference type="EMBL" id="NCEQ01000001">
    <property type="protein sequence ID" value="OYX59071.1"/>
    <property type="molecule type" value="Genomic_DNA"/>
</dbReference>
<evidence type="ECO:0008006" key="4">
    <source>
        <dbReference type="Google" id="ProtNLM"/>
    </source>
</evidence>
<evidence type="ECO:0000313" key="2">
    <source>
        <dbReference type="EMBL" id="OYX59071.1"/>
    </source>
</evidence>
<dbReference type="Proteomes" id="UP000216147">
    <property type="component" value="Unassembled WGS sequence"/>
</dbReference>
<evidence type="ECO:0000313" key="3">
    <source>
        <dbReference type="Proteomes" id="UP000216147"/>
    </source>
</evidence>
<dbReference type="AlphaFoldDB" id="A0A258HQ33"/>
<proteinExistence type="predicted"/>
<protein>
    <recommendedName>
        <fullName evidence="4">Lipoprotein</fullName>
    </recommendedName>
</protein>
<dbReference type="PROSITE" id="PS51257">
    <property type="entry name" value="PROKAR_LIPOPROTEIN"/>
    <property type="match status" value="1"/>
</dbReference>
<keyword evidence="1" id="KW-0732">Signal</keyword>
<accession>A0A258HQ33</accession>
<evidence type="ECO:0000256" key="1">
    <source>
        <dbReference type="SAM" id="SignalP"/>
    </source>
</evidence>
<reference evidence="2 3" key="1">
    <citation type="submission" date="2017-03" db="EMBL/GenBank/DDBJ databases">
        <title>Lifting the veil on microbial sulfur biogeochemistry in mining wastewaters.</title>
        <authorList>
            <person name="Kantor R.S."/>
            <person name="Colenbrander Nelson T."/>
            <person name="Marshall S."/>
            <person name="Bennett D."/>
            <person name="Apte S."/>
            <person name="Camacho D."/>
            <person name="Thomas B.C."/>
            <person name="Warren L.A."/>
            <person name="Banfield J.F."/>
        </authorList>
    </citation>
    <scope>NUCLEOTIDE SEQUENCE [LARGE SCALE GENOMIC DNA]</scope>
    <source>
        <strain evidence="2">32-68-21</strain>
    </source>
</reference>
<comment type="caution">
    <text evidence="2">The sequence shown here is derived from an EMBL/GenBank/DDBJ whole genome shotgun (WGS) entry which is preliminary data.</text>
</comment>
<organism evidence="2 3">
    <name type="scientific">Brevundimonas subvibrioides</name>
    <dbReference type="NCBI Taxonomy" id="74313"/>
    <lineage>
        <taxon>Bacteria</taxon>
        <taxon>Pseudomonadati</taxon>
        <taxon>Pseudomonadota</taxon>
        <taxon>Alphaproteobacteria</taxon>
        <taxon>Caulobacterales</taxon>
        <taxon>Caulobacteraceae</taxon>
        <taxon>Brevundimonas</taxon>
    </lineage>
</organism>
<feature type="signal peptide" evidence="1">
    <location>
        <begin position="1"/>
        <end position="19"/>
    </location>
</feature>
<feature type="chain" id="PRO_5012966032" description="Lipoprotein" evidence="1">
    <location>
        <begin position="20"/>
        <end position="116"/>
    </location>
</feature>